<keyword evidence="2" id="KW-1185">Reference proteome</keyword>
<proteinExistence type="predicted"/>
<reference evidence="1 2" key="1">
    <citation type="journal article" date="2023" name="Plants (Basel)">
        <title>Bridging the Gap: Combining Genomics and Transcriptomics Approaches to Understand Stylosanthes scabra, an Orphan Legume from the Brazilian Caatinga.</title>
        <authorList>
            <person name="Ferreira-Neto J.R.C."/>
            <person name="da Silva M.D."/>
            <person name="Binneck E."/>
            <person name="de Melo N.F."/>
            <person name="da Silva R.H."/>
            <person name="de Melo A.L.T.M."/>
            <person name="Pandolfi V."/>
            <person name="Bustamante F.O."/>
            <person name="Brasileiro-Vidal A.C."/>
            <person name="Benko-Iseppon A.M."/>
        </authorList>
    </citation>
    <scope>NUCLEOTIDE SEQUENCE [LARGE SCALE GENOMIC DNA]</scope>
    <source>
        <tissue evidence="1">Leaves</tissue>
    </source>
</reference>
<accession>A0ABU6VD87</accession>
<name>A0ABU6VD87_9FABA</name>
<sequence>MVNGAWILDGAMDNCVNALSLASRNGWLLIDYVVMCMLEIDENMSMHGFESTPSSRFYKLPGIESIQLATESIRFHPDFKINVQKNREPSSRGPCEANDSVYGNSGPSGVVSAVGSLFPRGTKNPWVGDSHSVYYQTFQIQVQAWKVGEASVELRVSSFLRRSSLPLHVLEN</sequence>
<comment type="caution">
    <text evidence="1">The sequence shown here is derived from an EMBL/GenBank/DDBJ whole genome shotgun (WGS) entry which is preliminary data.</text>
</comment>
<gene>
    <name evidence="1" type="ORF">PIB30_037064</name>
</gene>
<dbReference type="Proteomes" id="UP001341840">
    <property type="component" value="Unassembled WGS sequence"/>
</dbReference>
<protein>
    <submittedName>
        <fullName evidence="1">Uncharacterized protein</fullName>
    </submittedName>
</protein>
<evidence type="ECO:0000313" key="2">
    <source>
        <dbReference type="Proteomes" id="UP001341840"/>
    </source>
</evidence>
<dbReference type="EMBL" id="JASCZI010151219">
    <property type="protein sequence ID" value="MED6171059.1"/>
    <property type="molecule type" value="Genomic_DNA"/>
</dbReference>
<evidence type="ECO:0000313" key="1">
    <source>
        <dbReference type="EMBL" id="MED6171059.1"/>
    </source>
</evidence>
<organism evidence="1 2">
    <name type="scientific">Stylosanthes scabra</name>
    <dbReference type="NCBI Taxonomy" id="79078"/>
    <lineage>
        <taxon>Eukaryota</taxon>
        <taxon>Viridiplantae</taxon>
        <taxon>Streptophyta</taxon>
        <taxon>Embryophyta</taxon>
        <taxon>Tracheophyta</taxon>
        <taxon>Spermatophyta</taxon>
        <taxon>Magnoliopsida</taxon>
        <taxon>eudicotyledons</taxon>
        <taxon>Gunneridae</taxon>
        <taxon>Pentapetalae</taxon>
        <taxon>rosids</taxon>
        <taxon>fabids</taxon>
        <taxon>Fabales</taxon>
        <taxon>Fabaceae</taxon>
        <taxon>Papilionoideae</taxon>
        <taxon>50 kb inversion clade</taxon>
        <taxon>dalbergioids sensu lato</taxon>
        <taxon>Dalbergieae</taxon>
        <taxon>Pterocarpus clade</taxon>
        <taxon>Stylosanthes</taxon>
    </lineage>
</organism>